<keyword evidence="2" id="KW-0548">Nucleotidyltransferase</keyword>
<feature type="region of interest" description="Disordered" evidence="1">
    <location>
        <begin position="204"/>
        <end position="226"/>
    </location>
</feature>
<dbReference type="GO" id="GO:0004190">
    <property type="term" value="F:aspartic-type endopeptidase activity"/>
    <property type="evidence" value="ECO:0007669"/>
    <property type="project" value="InterPro"/>
</dbReference>
<dbReference type="InterPro" id="IPR032567">
    <property type="entry name" value="RTL1-rel"/>
</dbReference>
<keyword evidence="2" id="KW-0808">Transferase</keyword>
<proteinExistence type="predicted"/>
<dbReference type="InterPro" id="IPR001969">
    <property type="entry name" value="Aspartic_peptidase_AS"/>
</dbReference>
<dbReference type="Gene3D" id="2.40.70.10">
    <property type="entry name" value="Acid Proteases"/>
    <property type="match status" value="1"/>
</dbReference>
<dbReference type="Pfam" id="PF08284">
    <property type="entry name" value="RVP_2"/>
    <property type="match status" value="1"/>
</dbReference>
<dbReference type="AlphaFoldDB" id="A0A392P0N6"/>
<dbReference type="InterPro" id="IPR021109">
    <property type="entry name" value="Peptidase_aspartic_dom_sf"/>
</dbReference>
<evidence type="ECO:0000256" key="1">
    <source>
        <dbReference type="SAM" id="MobiDB-lite"/>
    </source>
</evidence>
<keyword evidence="2" id="KW-0695">RNA-directed DNA polymerase</keyword>
<feature type="non-terminal residue" evidence="2">
    <location>
        <position position="1"/>
    </location>
</feature>
<evidence type="ECO:0000313" key="3">
    <source>
        <dbReference type="Proteomes" id="UP000265520"/>
    </source>
</evidence>
<dbReference type="PANTHER" id="PTHR15503">
    <property type="entry name" value="LDOC1 RELATED"/>
    <property type="match status" value="1"/>
</dbReference>
<comment type="caution">
    <text evidence="2">The sequence shown here is derived from an EMBL/GenBank/DDBJ whole genome shotgun (WGS) entry which is preliminary data.</text>
</comment>
<dbReference type="GO" id="GO:0006508">
    <property type="term" value="P:proteolysis"/>
    <property type="evidence" value="ECO:0007669"/>
    <property type="project" value="InterPro"/>
</dbReference>
<dbReference type="SUPFAM" id="SSF50630">
    <property type="entry name" value="Acid proteases"/>
    <property type="match status" value="1"/>
</dbReference>
<reference evidence="2 3" key="1">
    <citation type="journal article" date="2018" name="Front. Plant Sci.">
        <title>Red Clover (Trifolium pratense) and Zigzag Clover (T. medium) - A Picture of Genomic Similarities and Differences.</title>
        <authorList>
            <person name="Dluhosova J."/>
            <person name="Istvanek J."/>
            <person name="Nedelnik J."/>
            <person name="Repkova J."/>
        </authorList>
    </citation>
    <scope>NUCLEOTIDE SEQUENCE [LARGE SCALE GENOMIC DNA]</scope>
    <source>
        <strain evidence="3">cv. 10/8</strain>
        <tissue evidence="2">Leaf</tissue>
    </source>
</reference>
<organism evidence="2 3">
    <name type="scientific">Trifolium medium</name>
    <dbReference type="NCBI Taxonomy" id="97028"/>
    <lineage>
        <taxon>Eukaryota</taxon>
        <taxon>Viridiplantae</taxon>
        <taxon>Streptophyta</taxon>
        <taxon>Embryophyta</taxon>
        <taxon>Tracheophyta</taxon>
        <taxon>Spermatophyta</taxon>
        <taxon>Magnoliopsida</taxon>
        <taxon>eudicotyledons</taxon>
        <taxon>Gunneridae</taxon>
        <taxon>Pentapetalae</taxon>
        <taxon>rosids</taxon>
        <taxon>fabids</taxon>
        <taxon>Fabales</taxon>
        <taxon>Fabaceae</taxon>
        <taxon>Papilionoideae</taxon>
        <taxon>50 kb inversion clade</taxon>
        <taxon>NPAAA clade</taxon>
        <taxon>Hologalegina</taxon>
        <taxon>IRL clade</taxon>
        <taxon>Trifolieae</taxon>
        <taxon>Trifolium</taxon>
    </lineage>
</organism>
<evidence type="ECO:0000313" key="2">
    <source>
        <dbReference type="EMBL" id="MCI05080.1"/>
    </source>
</evidence>
<dbReference type="PROSITE" id="PS00141">
    <property type="entry name" value="ASP_PROTEASE"/>
    <property type="match status" value="1"/>
</dbReference>
<dbReference type="CDD" id="cd00303">
    <property type="entry name" value="retropepsin_like"/>
    <property type="match status" value="1"/>
</dbReference>
<sequence length="226" mass="24423">HQCSSKQLRVIILGDDETLNDEGEIVVLDAESEEEREMEELECKGLGVFGVSSSSSQVRTMKLEGSLQGANILVLIDSGATHNFISPKVVEALGLQLTLSKPMGVKLGDGHRVLTMGRCDGLSIVLGEMETTFDAYILELGGVDLILGVVWLETLGKVTMDWREMSMVFNYKGNLVKLIGQPLEKTIATFQSIVTTSSMIDNEGSPTLMEVNGKDESGLPEVPSSS</sequence>
<dbReference type="PANTHER" id="PTHR15503:SF22">
    <property type="entry name" value="TRANSPOSON TY3-I GAG POLYPROTEIN"/>
    <property type="match status" value="1"/>
</dbReference>
<dbReference type="Proteomes" id="UP000265520">
    <property type="component" value="Unassembled WGS sequence"/>
</dbReference>
<accession>A0A392P0N6</accession>
<name>A0A392P0N6_9FABA</name>
<dbReference type="GO" id="GO:0003964">
    <property type="term" value="F:RNA-directed DNA polymerase activity"/>
    <property type="evidence" value="ECO:0007669"/>
    <property type="project" value="UniProtKB-KW"/>
</dbReference>
<protein>
    <submittedName>
        <fullName evidence="2">RNA-directed DNA polymerase (Reverse transcriptase)</fullName>
    </submittedName>
</protein>
<dbReference type="EMBL" id="LXQA010057468">
    <property type="protein sequence ID" value="MCI05080.1"/>
    <property type="molecule type" value="Genomic_DNA"/>
</dbReference>
<keyword evidence="3" id="KW-1185">Reference proteome</keyword>